<evidence type="ECO:0000256" key="1">
    <source>
        <dbReference type="SAM" id="MobiDB-lite"/>
    </source>
</evidence>
<name>A0A8S1DJ28_9INSE</name>
<proteinExistence type="predicted"/>
<protein>
    <submittedName>
        <fullName evidence="2">Uncharacterized protein</fullName>
    </submittedName>
</protein>
<reference evidence="2 3" key="1">
    <citation type="submission" date="2020-04" db="EMBL/GenBank/DDBJ databases">
        <authorList>
            <person name="Alioto T."/>
            <person name="Alioto T."/>
            <person name="Gomez Garrido J."/>
        </authorList>
    </citation>
    <scope>NUCLEOTIDE SEQUENCE [LARGE SCALE GENOMIC DNA]</scope>
</reference>
<organism evidence="2 3">
    <name type="scientific">Cloeon dipterum</name>
    <dbReference type="NCBI Taxonomy" id="197152"/>
    <lineage>
        <taxon>Eukaryota</taxon>
        <taxon>Metazoa</taxon>
        <taxon>Ecdysozoa</taxon>
        <taxon>Arthropoda</taxon>
        <taxon>Hexapoda</taxon>
        <taxon>Insecta</taxon>
        <taxon>Pterygota</taxon>
        <taxon>Palaeoptera</taxon>
        <taxon>Ephemeroptera</taxon>
        <taxon>Pisciforma</taxon>
        <taxon>Baetidae</taxon>
        <taxon>Cloeon</taxon>
    </lineage>
</organism>
<feature type="region of interest" description="Disordered" evidence="1">
    <location>
        <begin position="36"/>
        <end position="76"/>
    </location>
</feature>
<sequence length="76" mass="8602">MLAAEERRLTVVALFLDPLPKSKAIIPVVRFVGQPTGAAANNRRRERLSSHPLPPRNEKRERKFCSSNFLLSPPPR</sequence>
<comment type="caution">
    <text evidence="2">The sequence shown here is derived from an EMBL/GenBank/DDBJ whole genome shotgun (WGS) entry which is preliminary data.</text>
</comment>
<dbReference type="EMBL" id="CADEPI010000200">
    <property type="protein sequence ID" value="CAB3380087.1"/>
    <property type="molecule type" value="Genomic_DNA"/>
</dbReference>
<evidence type="ECO:0000313" key="3">
    <source>
        <dbReference type="Proteomes" id="UP000494165"/>
    </source>
</evidence>
<accession>A0A8S1DJ28</accession>
<evidence type="ECO:0000313" key="2">
    <source>
        <dbReference type="EMBL" id="CAB3380087.1"/>
    </source>
</evidence>
<dbReference type="AlphaFoldDB" id="A0A8S1DJ28"/>
<dbReference type="Proteomes" id="UP000494165">
    <property type="component" value="Unassembled WGS sequence"/>
</dbReference>
<gene>
    <name evidence="2" type="ORF">CLODIP_2_CD09382</name>
</gene>
<keyword evidence="3" id="KW-1185">Reference proteome</keyword>